<keyword evidence="1" id="KW-0472">Membrane</keyword>
<evidence type="ECO:0000259" key="3">
    <source>
        <dbReference type="Pfam" id="PF07589"/>
    </source>
</evidence>
<keyword evidence="1" id="KW-0812">Transmembrane</keyword>
<dbReference type="NCBIfam" id="NF035944">
    <property type="entry name" value="PEPxxWA-CTERM"/>
    <property type="match status" value="1"/>
</dbReference>
<reference evidence="4 5" key="1">
    <citation type="submission" date="2020-03" db="EMBL/GenBank/DDBJ databases">
        <title>Sphingomonas sp. nov., isolated from fish.</title>
        <authorList>
            <person name="Hyun D.-W."/>
            <person name="Bae J.-W."/>
        </authorList>
    </citation>
    <scope>NUCLEOTIDE SEQUENCE [LARGE SCALE GENOMIC DNA]</scope>
    <source>
        <strain evidence="4 5">HDW15B</strain>
    </source>
</reference>
<keyword evidence="2" id="KW-0732">Signal</keyword>
<dbReference type="EMBL" id="CP049869">
    <property type="protein sequence ID" value="QIK78022.1"/>
    <property type="molecule type" value="Genomic_DNA"/>
</dbReference>
<feature type="domain" description="Ice-binding protein C-terminal" evidence="3">
    <location>
        <begin position="149"/>
        <end position="175"/>
    </location>
</feature>
<evidence type="ECO:0000313" key="4">
    <source>
        <dbReference type="EMBL" id="QIK78022.1"/>
    </source>
</evidence>
<dbReference type="KEGG" id="spii:G7077_02950"/>
<name>A0A6G7YMQ7_9SPHN</name>
<keyword evidence="5" id="KW-1185">Reference proteome</keyword>
<dbReference type="InterPro" id="IPR013424">
    <property type="entry name" value="Ice-binding_C"/>
</dbReference>
<keyword evidence="1" id="KW-1133">Transmembrane helix</keyword>
<sequence length="184" mass="18854">MIRLFGARIASAALISFCSAAPAAAAQTYTFDFSTTTPLLGAPGAGSGLLTTDGITFDSRGYTAQTITGISGTFNGSAITGLGSLTGANNLYYLTGPSFLDGSGLGFMTAAGTNVNLFYQDFAASYRINTTNPFTISTVRASSSAAVAAVPEPATWAMMLLGFGAVGFSIRSARRKTMLKYATA</sequence>
<evidence type="ECO:0000256" key="1">
    <source>
        <dbReference type="SAM" id="Phobius"/>
    </source>
</evidence>
<dbReference type="Pfam" id="PF07589">
    <property type="entry name" value="PEP-CTERM"/>
    <property type="match status" value="1"/>
</dbReference>
<accession>A0A6G7YMQ7</accession>
<dbReference type="AlphaFoldDB" id="A0A6G7YMQ7"/>
<feature type="signal peptide" evidence="2">
    <location>
        <begin position="1"/>
        <end position="25"/>
    </location>
</feature>
<evidence type="ECO:0000313" key="5">
    <source>
        <dbReference type="Proteomes" id="UP000503222"/>
    </source>
</evidence>
<feature type="transmembrane region" description="Helical" evidence="1">
    <location>
        <begin position="153"/>
        <end position="170"/>
    </location>
</feature>
<feature type="chain" id="PRO_5026240403" evidence="2">
    <location>
        <begin position="26"/>
        <end position="184"/>
    </location>
</feature>
<dbReference type="NCBIfam" id="TIGR02595">
    <property type="entry name" value="PEP_CTERM"/>
    <property type="match status" value="1"/>
</dbReference>
<gene>
    <name evidence="4" type="ORF">G7077_02950</name>
</gene>
<evidence type="ECO:0000256" key="2">
    <source>
        <dbReference type="SAM" id="SignalP"/>
    </source>
</evidence>
<dbReference type="RefSeq" id="WP_166410416.1">
    <property type="nucleotide sequence ID" value="NZ_CP049869.1"/>
</dbReference>
<protein>
    <submittedName>
        <fullName evidence="4">PEPxxWA-CTERM sorting domain-containing protein</fullName>
    </submittedName>
</protein>
<organism evidence="4 5">
    <name type="scientific">Sphingomonas piscis</name>
    <dbReference type="NCBI Taxonomy" id="2714943"/>
    <lineage>
        <taxon>Bacteria</taxon>
        <taxon>Pseudomonadati</taxon>
        <taxon>Pseudomonadota</taxon>
        <taxon>Alphaproteobacteria</taxon>
        <taxon>Sphingomonadales</taxon>
        <taxon>Sphingomonadaceae</taxon>
        <taxon>Sphingomonas</taxon>
    </lineage>
</organism>
<dbReference type="Proteomes" id="UP000503222">
    <property type="component" value="Chromosome"/>
</dbReference>
<proteinExistence type="predicted"/>